<name>A0A937RLH9_9ACTN</name>
<evidence type="ECO:0000256" key="4">
    <source>
        <dbReference type="ARBA" id="ARBA00022806"/>
    </source>
</evidence>
<dbReference type="EC" id="3.6.4.-" evidence="12"/>
<keyword evidence="8" id="KW-0413">Isomerase</keyword>
<keyword evidence="13" id="KW-1185">Reference proteome</keyword>
<keyword evidence="3 12" id="KW-0378">Hydrolase</keyword>
<dbReference type="EMBL" id="JAEACQ010000193">
    <property type="protein sequence ID" value="MBL7628598.1"/>
    <property type="molecule type" value="Genomic_DNA"/>
</dbReference>
<dbReference type="PROSITE" id="PS51192">
    <property type="entry name" value="HELICASE_ATP_BIND_1"/>
    <property type="match status" value="1"/>
</dbReference>
<dbReference type="Pfam" id="PF00270">
    <property type="entry name" value="DEAD"/>
    <property type="match status" value="1"/>
</dbReference>
<feature type="region of interest" description="Disordered" evidence="9">
    <location>
        <begin position="1333"/>
        <end position="1368"/>
    </location>
</feature>
<keyword evidence="4 12" id="KW-0347">Helicase</keyword>
<dbReference type="InterPro" id="IPR011545">
    <property type="entry name" value="DEAD/DEAH_box_helicase_dom"/>
</dbReference>
<evidence type="ECO:0000313" key="12">
    <source>
        <dbReference type="EMBL" id="MBL7628598.1"/>
    </source>
</evidence>
<keyword evidence="5" id="KW-0067">ATP-binding</keyword>
<dbReference type="Pfam" id="PF08494">
    <property type="entry name" value="DEAD_assoc"/>
    <property type="match status" value="1"/>
</dbReference>
<dbReference type="InterPro" id="IPR001650">
    <property type="entry name" value="Helicase_C-like"/>
</dbReference>
<proteinExistence type="predicted"/>
<dbReference type="InterPro" id="IPR013701">
    <property type="entry name" value="Lhr-like_DEAD/DEAH_assoc"/>
</dbReference>
<dbReference type="Proteomes" id="UP000604475">
    <property type="component" value="Unassembled WGS sequence"/>
</dbReference>
<dbReference type="InterPro" id="IPR014001">
    <property type="entry name" value="Helicase_ATP-bd"/>
</dbReference>
<dbReference type="SMART" id="SM00490">
    <property type="entry name" value="HELICc"/>
    <property type="match status" value="1"/>
</dbReference>
<comment type="caution">
    <text evidence="12">The sequence shown here is derived from an EMBL/GenBank/DDBJ whole genome shotgun (WGS) entry which is preliminary data.</text>
</comment>
<dbReference type="SMART" id="SM00487">
    <property type="entry name" value="DEXDc"/>
    <property type="match status" value="1"/>
</dbReference>
<dbReference type="InterPro" id="IPR027417">
    <property type="entry name" value="P-loop_NTPase"/>
</dbReference>
<dbReference type="InterPro" id="IPR055368">
    <property type="entry name" value="WH3_Lhr"/>
</dbReference>
<dbReference type="Pfam" id="PF23236">
    <property type="entry name" value="WHD_2nd_Lhr"/>
    <property type="match status" value="1"/>
</dbReference>
<feature type="domain" description="Helicase ATP-binding" evidence="10">
    <location>
        <begin position="33"/>
        <end position="226"/>
    </location>
</feature>
<dbReference type="InterPro" id="IPR045628">
    <property type="entry name" value="Lhr_WH_dom"/>
</dbReference>
<evidence type="ECO:0000256" key="1">
    <source>
        <dbReference type="ARBA" id="ARBA00022741"/>
    </source>
</evidence>
<dbReference type="GO" id="GO:0006281">
    <property type="term" value="P:DNA repair"/>
    <property type="evidence" value="ECO:0007669"/>
    <property type="project" value="UniProtKB-KW"/>
</dbReference>
<dbReference type="InterPro" id="IPR055369">
    <property type="entry name" value="WH2_Lhr"/>
</dbReference>
<organism evidence="12 13">
    <name type="scientific">Frankia nepalensis</name>
    <dbReference type="NCBI Taxonomy" id="1836974"/>
    <lineage>
        <taxon>Bacteria</taxon>
        <taxon>Bacillati</taxon>
        <taxon>Actinomycetota</taxon>
        <taxon>Actinomycetes</taxon>
        <taxon>Frankiales</taxon>
        <taxon>Frankiaceae</taxon>
        <taxon>Frankia</taxon>
    </lineage>
</organism>
<dbReference type="GO" id="GO:0004386">
    <property type="term" value="F:helicase activity"/>
    <property type="evidence" value="ECO:0007669"/>
    <property type="project" value="UniProtKB-KW"/>
</dbReference>
<accession>A0A937RLH9</accession>
<dbReference type="InterPro" id="IPR052511">
    <property type="entry name" value="ATP-dep_Helicase"/>
</dbReference>
<evidence type="ECO:0000313" key="13">
    <source>
        <dbReference type="Proteomes" id="UP000604475"/>
    </source>
</evidence>
<keyword evidence="7" id="KW-0234">DNA repair</keyword>
<reference evidence="12" key="1">
    <citation type="submission" date="2020-12" db="EMBL/GenBank/DDBJ databases">
        <title>Genomic characterization of non-nitrogen-fixing Frankia strains.</title>
        <authorList>
            <person name="Carlos-Shanley C."/>
            <person name="Guerra T."/>
            <person name="Hahn D."/>
        </authorList>
    </citation>
    <scope>NUCLEOTIDE SEQUENCE</scope>
    <source>
        <strain evidence="12">CN6</strain>
    </source>
</reference>
<evidence type="ECO:0000256" key="6">
    <source>
        <dbReference type="ARBA" id="ARBA00023125"/>
    </source>
</evidence>
<sequence>MSASDPLAGFSAPTRAWFTAAFPEPTPAQAGAWAAVRAGGSALVVAPTGSGKTLAAFLWSLDELGRTGPPAEPERRCRVLYVSPLKALAVDVARNLRAPLAGIQAAATRLGLEVPEVKVAMRTGDTPAAERRAFGRTPPDILITTPESLFLVLTSQAREALRGVETVIVDEVHAVASTKRGAHLALSLERLDALLETPARRIGLSATVRPVEEVARFLGGARPVTVVRPPADKTLRVDVVVPVPDMTEPGDPVGVAGLAGLADPDEGPPAAVATRPSIWPAVEARVLDLIEAHTSTIVFANSRRLAERLCARLNELRAERLLAAEAASVERGAGRVDLDDLLAPGAPRFTPAEMMGAAGLAQPPPAFAEIARAHHGSVSREQRLLIEEDLKAGRLAAVVATSSLELGIDMGAVDLVVQISAPPSVAAGMQRVGRAGHQVGASSRGVVLPSHRGDLLECAVVAERMRDGEIEQAHYPRNPLDVLAQQIVAMTAVDTWGVDELGALIRRAAPFATLPASAFDATLDMLAGRYPSDAFAELRPRIVWDRAAGTVSGRPGAQRLAVTSGGTIPDRGLFGVFLVGEKASRVGELDEEMVYESRTGDVILLGSSSWRIEEITPNRVVVTPAPGRPGRLPFWHGDSPGRPVELGRAMGAFLRELARLAPDEADARLRAAGLDAWAAGNLLAYLAEQREATGRLPDDRALVVERFRDELGDWRLAVHSPFGARVNAPWALAIGARLRERHGVEVQIMHTDDGIVARVPDADTPPTAADVVFDPEEIAAVVRAEVGGSALFASRFRECAGRALLLPRRSPGRRTPLWQQRQRSAALLSVAAEFENFPVVLETMRECLQDVFDLPGLVGLLRDVDARRLRVVEVETPAPSPFARSLLFGYVATFLYDGDAPLAERRAQVLSLDSRLLAELLGEADLRELIDPEALAAVEAELARLTPDRQARDVEGTADLLRVLGDLTTAEALARGATEQWLEALAAAGRALRVRIGGEARWVAVEDAGRLRDALGVPLPVGVPAAFTEPVRDPLGDLVSRFARTRGPFDADELAARFGLGVSVVVAALERLVGAGRLVRGELRPGGSGEQWCDAEVLRRLRRRSLAALRREVEAVPPRALGAFLPAWQSVSSGRARGVDAVARAVEQLQGALIPASAWERLVLPARVTDYAPSMLDELCSSGEVLWAGAGGLPGDDGWMTLVLAEAAPVLLAPVEPASAASGTGDGAAGDEVVDLASLGAAAATPLHQAVLETLADGAALFFRALSDRVGGPDDTALADAIWDLVWAGLITNDTLAPLRVRLGGGSGVTHRAPARPRRTSLRFASGYGTGSFSQAAAGGAKDEHLRASPGRGRPVTPRRSGPPTVAGRWSLLPDRDPDPTRRAHALAETLLDRHGVVTRGAVAAEHAPGGFAAVYRVLSAFEDAGRARRGYFVEGLGAAQFAMPGAVDRLRAVAGELRAADEEPEWATGPASGPVPAGMPGALGAVGAPGGFAPPPRGSQPREDRRAVVLAATDPANPYGAALPWPARLDGDEGPAHRPGRKAGALVVLVDGDLVLYVERGGKTLLSWPEAARALRPAVDALALAVRDGRLGQLTVERADGRPVVDGALGEALLGAGFHPTPRGGLRLRAQPR</sequence>
<evidence type="ECO:0000256" key="2">
    <source>
        <dbReference type="ARBA" id="ARBA00022763"/>
    </source>
</evidence>
<feature type="domain" description="Helicase C-terminal" evidence="11">
    <location>
        <begin position="281"/>
        <end position="491"/>
    </location>
</feature>
<dbReference type="SUPFAM" id="SSF52540">
    <property type="entry name" value="P-loop containing nucleoside triphosphate hydrolases"/>
    <property type="match status" value="1"/>
</dbReference>
<evidence type="ECO:0000256" key="7">
    <source>
        <dbReference type="ARBA" id="ARBA00023204"/>
    </source>
</evidence>
<dbReference type="GO" id="GO:0005524">
    <property type="term" value="F:ATP binding"/>
    <property type="evidence" value="ECO:0007669"/>
    <property type="project" value="UniProtKB-KW"/>
</dbReference>
<dbReference type="PANTHER" id="PTHR47962">
    <property type="entry name" value="ATP-DEPENDENT HELICASE LHR-RELATED-RELATED"/>
    <property type="match status" value="1"/>
</dbReference>
<evidence type="ECO:0000256" key="8">
    <source>
        <dbReference type="ARBA" id="ARBA00023235"/>
    </source>
</evidence>
<gene>
    <name evidence="12" type="ORF">I7412_15850</name>
</gene>
<dbReference type="Pfam" id="PF19306">
    <property type="entry name" value="WHD_Lhr"/>
    <property type="match status" value="1"/>
</dbReference>
<dbReference type="GO" id="GO:0016887">
    <property type="term" value="F:ATP hydrolysis activity"/>
    <property type="evidence" value="ECO:0007669"/>
    <property type="project" value="TreeGrafter"/>
</dbReference>
<keyword evidence="2" id="KW-0227">DNA damage</keyword>
<dbReference type="InterPro" id="IPR055367">
    <property type="entry name" value="WH4_Lhr"/>
</dbReference>
<dbReference type="PROSITE" id="PS51194">
    <property type="entry name" value="HELICASE_CTER"/>
    <property type="match status" value="1"/>
</dbReference>
<protein>
    <submittedName>
        <fullName evidence="12">ATP-dependent helicase</fullName>
        <ecNumber evidence="12">3.6.4.-</ecNumber>
    </submittedName>
</protein>
<dbReference type="Pfam" id="PF00271">
    <property type="entry name" value="Helicase_C"/>
    <property type="match status" value="1"/>
</dbReference>
<evidence type="ECO:0000256" key="5">
    <source>
        <dbReference type="ARBA" id="ARBA00022840"/>
    </source>
</evidence>
<dbReference type="RefSeq" id="WP_203002429.1">
    <property type="nucleotide sequence ID" value="NZ_JADWYU010000220.1"/>
</dbReference>
<dbReference type="GO" id="GO:0003677">
    <property type="term" value="F:DNA binding"/>
    <property type="evidence" value="ECO:0007669"/>
    <property type="project" value="UniProtKB-KW"/>
</dbReference>
<evidence type="ECO:0000259" key="11">
    <source>
        <dbReference type="PROSITE" id="PS51194"/>
    </source>
</evidence>
<dbReference type="PANTHER" id="PTHR47962:SF5">
    <property type="entry name" value="ATP-DEPENDENT HELICASE LHR-RELATED"/>
    <property type="match status" value="1"/>
</dbReference>
<dbReference type="Pfam" id="PF23234">
    <property type="entry name" value="WHD_4th_Lhr"/>
    <property type="match status" value="1"/>
</dbReference>
<dbReference type="Gene3D" id="3.40.50.300">
    <property type="entry name" value="P-loop containing nucleotide triphosphate hydrolases"/>
    <property type="match status" value="2"/>
</dbReference>
<keyword evidence="1" id="KW-0547">Nucleotide-binding</keyword>
<evidence type="ECO:0000259" key="10">
    <source>
        <dbReference type="PROSITE" id="PS51192"/>
    </source>
</evidence>
<keyword evidence="6" id="KW-0238">DNA-binding</keyword>
<evidence type="ECO:0000256" key="3">
    <source>
        <dbReference type="ARBA" id="ARBA00022801"/>
    </source>
</evidence>
<evidence type="ECO:0000256" key="9">
    <source>
        <dbReference type="SAM" id="MobiDB-lite"/>
    </source>
</evidence>
<dbReference type="Pfam" id="PF23235">
    <property type="entry name" value="WHD_3rd_Lhr"/>
    <property type="match status" value="1"/>
</dbReference>
<dbReference type="NCBIfam" id="NF007284">
    <property type="entry name" value="PRK09751.1"/>
    <property type="match status" value="1"/>
</dbReference>